<evidence type="ECO:0000256" key="2">
    <source>
        <dbReference type="ARBA" id="ARBA00004496"/>
    </source>
</evidence>
<evidence type="ECO:0000259" key="5">
    <source>
        <dbReference type="PROSITE" id="PS50217"/>
    </source>
</evidence>
<evidence type="ECO:0000256" key="3">
    <source>
        <dbReference type="ARBA" id="ARBA00023242"/>
    </source>
</evidence>
<dbReference type="GeneID" id="18815826"/>
<dbReference type="PROSITE" id="PS00036">
    <property type="entry name" value="BZIP_BASIC"/>
    <property type="match status" value="1"/>
</dbReference>
<dbReference type="SMART" id="SM00338">
    <property type="entry name" value="BRLZ"/>
    <property type="match status" value="1"/>
</dbReference>
<dbReference type="OrthoDB" id="2593073at2759"/>
<feature type="compositionally biased region" description="Polar residues" evidence="4">
    <location>
        <begin position="115"/>
        <end position="128"/>
    </location>
</feature>
<feature type="compositionally biased region" description="Low complexity" evidence="4">
    <location>
        <begin position="221"/>
        <end position="267"/>
    </location>
</feature>
<feature type="region of interest" description="Disordered" evidence="4">
    <location>
        <begin position="218"/>
        <end position="277"/>
    </location>
</feature>
<feature type="compositionally biased region" description="Low complexity" evidence="4">
    <location>
        <begin position="65"/>
        <end position="76"/>
    </location>
</feature>
<dbReference type="SUPFAM" id="SSF57959">
    <property type="entry name" value="Leucine zipper domain"/>
    <property type="match status" value="1"/>
</dbReference>
<dbReference type="PANTHER" id="PTHR40621">
    <property type="entry name" value="TRANSCRIPTION FACTOR KAPC-RELATED"/>
    <property type="match status" value="1"/>
</dbReference>
<dbReference type="SUPFAM" id="SSF111430">
    <property type="entry name" value="YAP1 redox domain"/>
    <property type="match status" value="1"/>
</dbReference>
<dbReference type="KEGG" id="sla:SERLADRAFT_442978"/>
<dbReference type="Gene3D" id="1.20.5.170">
    <property type="match status" value="1"/>
</dbReference>
<dbReference type="InterPro" id="IPR046347">
    <property type="entry name" value="bZIP_sf"/>
</dbReference>
<dbReference type="RefSeq" id="XP_007323636.1">
    <property type="nucleotide sequence ID" value="XM_007323574.1"/>
</dbReference>
<dbReference type="InterPro" id="IPR023167">
    <property type="entry name" value="Yap1_redox_dom_sf"/>
</dbReference>
<feature type="region of interest" description="Disordered" evidence="4">
    <location>
        <begin position="335"/>
        <end position="375"/>
    </location>
</feature>
<dbReference type="PROSITE" id="PS50217">
    <property type="entry name" value="BZIP"/>
    <property type="match status" value="1"/>
</dbReference>
<gene>
    <name evidence="6" type="ORF">SERLADRAFT_442978</name>
</gene>
<feature type="compositionally biased region" description="Polar residues" evidence="4">
    <location>
        <begin position="420"/>
        <end position="445"/>
    </location>
</feature>
<proteinExistence type="predicted"/>
<protein>
    <recommendedName>
        <fullName evidence="5">BZIP domain-containing protein</fullName>
    </recommendedName>
</protein>
<dbReference type="HOGENOM" id="CLU_022828_0_0_1"/>
<organism>
    <name type="scientific">Serpula lacrymans var. lacrymans (strain S7.9)</name>
    <name type="common">Dry rot fungus</name>
    <dbReference type="NCBI Taxonomy" id="578457"/>
    <lineage>
        <taxon>Eukaryota</taxon>
        <taxon>Fungi</taxon>
        <taxon>Dikarya</taxon>
        <taxon>Basidiomycota</taxon>
        <taxon>Agaricomycotina</taxon>
        <taxon>Agaricomycetes</taxon>
        <taxon>Agaricomycetidae</taxon>
        <taxon>Boletales</taxon>
        <taxon>Coniophorineae</taxon>
        <taxon>Serpulaceae</taxon>
        <taxon>Serpula</taxon>
    </lineage>
</organism>
<dbReference type="Proteomes" id="UP000008064">
    <property type="component" value="Unassembled WGS sequence"/>
</dbReference>
<name>F8PB63_SERL9</name>
<feature type="compositionally biased region" description="Low complexity" evidence="4">
    <location>
        <begin position="406"/>
        <end position="419"/>
    </location>
</feature>
<feature type="compositionally biased region" description="Basic and acidic residues" evidence="4">
    <location>
        <begin position="145"/>
        <end position="172"/>
    </location>
</feature>
<dbReference type="Gene3D" id="1.10.238.100">
    <property type="entry name" value="YAP1 redox domain. Chain B"/>
    <property type="match status" value="1"/>
</dbReference>
<evidence type="ECO:0000313" key="6">
    <source>
        <dbReference type="EMBL" id="EGO19503.1"/>
    </source>
</evidence>
<feature type="domain" description="BZIP" evidence="5">
    <location>
        <begin position="146"/>
        <end position="209"/>
    </location>
</feature>
<evidence type="ECO:0000256" key="4">
    <source>
        <dbReference type="SAM" id="MobiDB-lite"/>
    </source>
</evidence>
<dbReference type="Pfam" id="PF00170">
    <property type="entry name" value="bZIP_1"/>
    <property type="match status" value="1"/>
</dbReference>
<keyword evidence="3" id="KW-0539">Nucleus</keyword>
<feature type="compositionally biased region" description="Low complexity" evidence="4">
    <location>
        <begin position="467"/>
        <end position="479"/>
    </location>
</feature>
<dbReference type="InterPro" id="IPR050936">
    <property type="entry name" value="AP-1-like"/>
</dbReference>
<reference evidence="6" key="1">
    <citation type="submission" date="2011-04" db="EMBL/GenBank/DDBJ databases">
        <title>Evolution of plant cell wall degrading machinery underlies the functional diversity of forest fungi.</title>
        <authorList>
            <consortium name="US DOE Joint Genome Institute (JGI-PGF)"/>
            <person name="Eastwood D.C."/>
            <person name="Floudas D."/>
            <person name="Binder M."/>
            <person name="Majcherczyk A."/>
            <person name="Schneider P."/>
            <person name="Aerts A."/>
            <person name="Asiegbu F.O."/>
            <person name="Baker S.E."/>
            <person name="Barry K."/>
            <person name="Bendiksby M."/>
            <person name="Blumentritt M."/>
            <person name="Coutinho P.M."/>
            <person name="Cullen D."/>
            <person name="Cullen D."/>
            <person name="Gathman A."/>
            <person name="Goodell B."/>
            <person name="Henrissat B."/>
            <person name="Ihrmark K."/>
            <person name="Kauserud H."/>
            <person name="Kohler A."/>
            <person name="LaButti K."/>
            <person name="Lapidus A."/>
            <person name="Lavin J.L."/>
            <person name="Lee Y.-H."/>
            <person name="Lindquist E."/>
            <person name="Lilly W."/>
            <person name="Lucas S."/>
            <person name="Morin E."/>
            <person name="Murat C."/>
            <person name="Oguiza J.A."/>
            <person name="Park J."/>
            <person name="Pisabarro A.G."/>
            <person name="Riley R."/>
            <person name="Rosling A."/>
            <person name="Salamov A."/>
            <person name="Schmidt O."/>
            <person name="Schmutz J."/>
            <person name="Skrede I."/>
            <person name="Stenlid J."/>
            <person name="Wiebenga A."/>
            <person name="Xie X."/>
            <person name="Kues U."/>
            <person name="Hibbett D.S."/>
            <person name="Hoffmeister D."/>
            <person name="Hogberg N."/>
            <person name="Martin F."/>
            <person name="Grigoriev I.V."/>
            <person name="Watkinson S.C."/>
        </authorList>
    </citation>
    <scope>NUCLEOTIDE SEQUENCE</scope>
    <source>
        <strain evidence="6">S7.9</strain>
    </source>
</reference>
<dbReference type="GO" id="GO:0090575">
    <property type="term" value="C:RNA polymerase II transcription regulator complex"/>
    <property type="evidence" value="ECO:0007669"/>
    <property type="project" value="TreeGrafter"/>
</dbReference>
<dbReference type="CDD" id="cd14688">
    <property type="entry name" value="bZIP_YAP"/>
    <property type="match status" value="1"/>
</dbReference>
<sequence>MATFHGLNSLWDLSQASAFSQLPDDDFLALLQKQFASSVNDPNAPLDTGVDPQSIQQLPLPNLTPPSEDSSPSPSSINNGSLSRRQSAHFRANDNDDARLKRKASDDDDMGEGPSSKNQHIDNMTASKKGSIGPARRKSTGNSQDESRLLKRKEQNRAAQRAFRERKEKHVKDLEDKVAALEAKNEQAQSENENLKDLLSRLQNENLALKNAAFTFSVPKPGESSNPQSSSPGSSSGISQSPFNNLFSSNASSASPPAIPPQQTSSPKPMSFGDVDWNSLTTFDPSMLNLLDDNSQQTATDAMQMDLSGQYSLPPPTHYKTLATNPLFMSFADVDGPNNDTNPNNNNNPFNFSFQSNNPWSPQSQREAPSHEHSLDELFGGNYLGNQGPLDFNALLKSPSGLSPISHGVNGNSNGNGHSPMSQITMSSPSLTNNGHSPFSWTMSSRADETPPSAPSSDSDRPYSHSNANGNANGAVSDSSRSHSHSHLHSHPHSNPPCTISKADLAKQIEAEGDSPFTNAAPPPALRKASDSFQGNMIACKGANFPMTEENDHNIEVLSAWRRITSDPQYKVRFHFPFAFVSPLFSFITIPKADDDDRSFQDVDINHLCSEFTNKAKCDGTKVVLEPQGVHHIMESLLSKQPRQS</sequence>
<feature type="compositionally biased region" description="Basic residues" evidence="4">
    <location>
        <begin position="482"/>
        <end position="492"/>
    </location>
</feature>
<feature type="compositionally biased region" description="Basic and acidic residues" evidence="4">
    <location>
        <begin position="91"/>
        <end position="105"/>
    </location>
</feature>
<feature type="region of interest" description="Disordered" evidence="4">
    <location>
        <begin position="405"/>
        <end position="500"/>
    </location>
</feature>
<feature type="region of interest" description="Disordered" evidence="4">
    <location>
        <begin position="39"/>
        <end position="172"/>
    </location>
</feature>
<dbReference type="EMBL" id="GL945443">
    <property type="protein sequence ID" value="EGO19503.1"/>
    <property type="molecule type" value="Genomic_DNA"/>
</dbReference>
<dbReference type="GO" id="GO:0001228">
    <property type="term" value="F:DNA-binding transcription activator activity, RNA polymerase II-specific"/>
    <property type="evidence" value="ECO:0007669"/>
    <property type="project" value="TreeGrafter"/>
</dbReference>
<dbReference type="GO" id="GO:0005737">
    <property type="term" value="C:cytoplasm"/>
    <property type="evidence" value="ECO:0007669"/>
    <property type="project" value="UniProtKB-SubCell"/>
</dbReference>
<dbReference type="AlphaFoldDB" id="F8PB63"/>
<dbReference type="InterPro" id="IPR004827">
    <property type="entry name" value="bZIP"/>
</dbReference>
<dbReference type="GO" id="GO:0000976">
    <property type="term" value="F:transcription cis-regulatory region binding"/>
    <property type="evidence" value="ECO:0007669"/>
    <property type="project" value="InterPro"/>
</dbReference>
<accession>F8PB63</accession>
<feature type="compositionally biased region" description="Low complexity" evidence="4">
    <location>
        <begin position="337"/>
        <end position="362"/>
    </location>
</feature>
<comment type="subcellular location">
    <subcellularLocation>
        <location evidence="2">Cytoplasm</location>
    </subcellularLocation>
    <subcellularLocation>
        <location evidence="1">Nucleus</location>
    </subcellularLocation>
</comment>
<evidence type="ECO:0000256" key="1">
    <source>
        <dbReference type="ARBA" id="ARBA00004123"/>
    </source>
</evidence>
<dbReference type="PANTHER" id="PTHR40621:SF6">
    <property type="entry name" value="AP-1-LIKE TRANSCRIPTION FACTOR YAP1-RELATED"/>
    <property type="match status" value="1"/>
</dbReference>